<feature type="signal peptide" evidence="1">
    <location>
        <begin position="1"/>
        <end position="19"/>
    </location>
</feature>
<dbReference type="EMBL" id="CP006954">
    <property type="protein sequence ID" value="AHG81085.1"/>
    <property type="molecule type" value="Genomic_DNA"/>
</dbReference>
<dbReference type="RefSeq" id="WP_015433302.1">
    <property type="nucleotide sequence ID" value="NZ_CP006954.1"/>
</dbReference>
<dbReference type="KEGG" id="btre:F542_3670"/>
<sequence>MKKVALSFLALLLSGCVNTELSTSQSQYSVENQARIRLFGQNGRPTVMEVNLAGQKEKISVGGGMGQALSSLVGLKGNESLGMPETIFSKNPSQFSVIGSTPFFKEFIIPANAEITVNNSISTPPHKFQDAVGNVIISYAYCTGNKITFTAKAGKDYEVVPSQSSQECGVTLYELN</sequence>
<evidence type="ECO:0000313" key="2">
    <source>
        <dbReference type="EMBL" id="AHG81085.1"/>
    </source>
</evidence>
<dbReference type="AlphaFoldDB" id="A0A4V7I7V3"/>
<evidence type="ECO:0000256" key="1">
    <source>
        <dbReference type="SAM" id="SignalP"/>
    </source>
</evidence>
<evidence type="ECO:0000313" key="3">
    <source>
        <dbReference type="Proteomes" id="UP000019091"/>
    </source>
</evidence>
<protein>
    <recommendedName>
        <fullName evidence="4">Lipoprotein</fullName>
    </recommendedName>
</protein>
<dbReference type="PROSITE" id="PS51257">
    <property type="entry name" value="PROKAR_LIPOPROTEIN"/>
    <property type="match status" value="1"/>
</dbReference>
<accession>A0A4V7I7V3</accession>
<reference evidence="2 3" key="1">
    <citation type="journal article" date="2014" name="Genome Announc.">
        <title>Complete Closed Genome Sequences of Three Bibersteinia trehalosi Nasopharyngeal Isolates from Cattle with Shipping Fever.</title>
        <authorList>
            <person name="Harhay G.P."/>
            <person name="McVey D.S."/>
            <person name="Koren S."/>
            <person name="Phillippy A.M."/>
            <person name="Bono J."/>
            <person name="Harhay D.M."/>
            <person name="Clawson M.L."/>
            <person name="Heaton M.P."/>
            <person name="Chitko-McKown C.G."/>
            <person name="Korlach J."/>
            <person name="Smith T.P."/>
        </authorList>
    </citation>
    <scope>NUCLEOTIDE SEQUENCE [LARGE SCALE GENOMIC DNA]</scope>
    <source>
        <strain evidence="2 3">USDA-ARS-USMARC-188</strain>
    </source>
</reference>
<feature type="chain" id="PRO_5020216803" description="Lipoprotein" evidence="1">
    <location>
        <begin position="20"/>
        <end position="176"/>
    </location>
</feature>
<dbReference type="Proteomes" id="UP000019091">
    <property type="component" value="Chromosome"/>
</dbReference>
<evidence type="ECO:0008006" key="4">
    <source>
        <dbReference type="Google" id="ProtNLM"/>
    </source>
</evidence>
<name>A0A4V7I7V3_BIBTR</name>
<keyword evidence="1" id="KW-0732">Signal</keyword>
<organism evidence="2 3">
    <name type="scientific">Bibersteinia trehalosi USDA-ARS-USMARC-188</name>
    <dbReference type="NCBI Taxonomy" id="1263829"/>
    <lineage>
        <taxon>Bacteria</taxon>
        <taxon>Pseudomonadati</taxon>
        <taxon>Pseudomonadota</taxon>
        <taxon>Gammaproteobacteria</taxon>
        <taxon>Pasteurellales</taxon>
        <taxon>Pasteurellaceae</taxon>
        <taxon>Bibersteinia</taxon>
    </lineage>
</organism>
<proteinExistence type="predicted"/>
<dbReference type="OrthoDB" id="8610174at2"/>
<gene>
    <name evidence="2" type="ORF">F542_3670</name>
</gene>